<reference evidence="2" key="1">
    <citation type="submission" date="2020-02" db="EMBL/GenBank/DDBJ databases">
        <authorList>
            <person name="Meier V. D."/>
        </authorList>
    </citation>
    <scope>NUCLEOTIDE SEQUENCE</scope>
    <source>
        <strain evidence="2">AVDCRST_MAG57</strain>
    </source>
</reference>
<feature type="non-terminal residue" evidence="2">
    <location>
        <position position="322"/>
    </location>
</feature>
<feature type="region of interest" description="Disordered" evidence="1">
    <location>
        <begin position="136"/>
        <end position="322"/>
    </location>
</feature>
<feature type="compositionally biased region" description="Low complexity" evidence="1">
    <location>
        <begin position="49"/>
        <end position="58"/>
    </location>
</feature>
<feature type="compositionally biased region" description="Low complexity" evidence="1">
    <location>
        <begin position="27"/>
        <end position="40"/>
    </location>
</feature>
<feature type="compositionally biased region" description="Basic and acidic residues" evidence="1">
    <location>
        <begin position="277"/>
        <end position="287"/>
    </location>
</feature>
<sequence>APPRRRRACPGRDAAVRHRGRRRGLRDAAPGPAVPAVRRPGLWRRRGARAPAGCAAGPHRPRRPRRAARCGHRRRPGSGVLRRRGAGRARRRPAGRVPAGRPDRQRLHRRLRPGRGRAARRAAGDHALDACIGLGRAVPCRPGRPARALRGGRPGRDVGGHRGGDRPVPRTPAPRPRDGDRGRGGAAARGAPAPAGRPGPVRLDALADHPRLGAGAPAGLGAVPPGPAAHPGTARSPGPHHHPHAHAPVHRRAGAPAAAVAHRRAGPPGPPTAGGHRPVDRAGRPAERPGNGGQPATALHPPDRDDAHRLPDGLHPADGDEL</sequence>
<accession>A0A6J4I2V8</accession>
<feature type="compositionally biased region" description="Basic residues" evidence="1">
    <location>
        <begin position="238"/>
        <end position="253"/>
    </location>
</feature>
<feature type="compositionally biased region" description="Low complexity" evidence="1">
    <location>
        <begin position="139"/>
        <end position="151"/>
    </location>
</feature>
<evidence type="ECO:0000313" key="2">
    <source>
        <dbReference type="EMBL" id="CAA9239987.1"/>
    </source>
</evidence>
<gene>
    <name evidence="2" type="ORF">AVDCRST_MAG57-1483</name>
</gene>
<name>A0A6J4I2V8_9ACTN</name>
<feature type="region of interest" description="Disordered" evidence="1">
    <location>
        <begin position="1"/>
        <end position="123"/>
    </location>
</feature>
<evidence type="ECO:0000256" key="1">
    <source>
        <dbReference type="SAM" id="MobiDB-lite"/>
    </source>
</evidence>
<feature type="compositionally biased region" description="Low complexity" evidence="1">
    <location>
        <begin position="186"/>
        <end position="200"/>
    </location>
</feature>
<feature type="compositionally biased region" description="Basic residues" evidence="1">
    <location>
        <begin position="106"/>
        <end position="120"/>
    </location>
</feature>
<feature type="compositionally biased region" description="Basic and acidic residues" evidence="1">
    <location>
        <begin position="154"/>
        <end position="168"/>
    </location>
</feature>
<feature type="compositionally biased region" description="Basic and acidic residues" evidence="1">
    <location>
        <begin position="301"/>
        <end position="322"/>
    </location>
</feature>
<proteinExistence type="predicted"/>
<feature type="compositionally biased region" description="Basic residues" evidence="1">
    <location>
        <begin position="59"/>
        <end position="94"/>
    </location>
</feature>
<dbReference type="EMBL" id="CADCTI010000135">
    <property type="protein sequence ID" value="CAA9239987.1"/>
    <property type="molecule type" value="Genomic_DNA"/>
</dbReference>
<feature type="non-terminal residue" evidence="2">
    <location>
        <position position="1"/>
    </location>
</feature>
<feature type="compositionally biased region" description="Low complexity" evidence="1">
    <location>
        <begin position="212"/>
        <end position="223"/>
    </location>
</feature>
<organism evidence="2">
    <name type="scientific">uncultured Blastococcus sp</name>
    <dbReference type="NCBI Taxonomy" id="217144"/>
    <lineage>
        <taxon>Bacteria</taxon>
        <taxon>Bacillati</taxon>
        <taxon>Actinomycetota</taxon>
        <taxon>Actinomycetes</taxon>
        <taxon>Geodermatophilales</taxon>
        <taxon>Geodermatophilaceae</taxon>
        <taxon>Blastococcus</taxon>
        <taxon>environmental samples</taxon>
    </lineage>
</organism>
<dbReference type="AlphaFoldDB" id="A0A6J4I2V8"/>
<protein>
    <submittedName>
        <fullName evidence="2">Transcriptional regulator, AraC family</fullName>
    </submittedName>
</protein>